<evidence type="ECO:0000313" key="2">
    <source>
        <dbReference type="Proteomes" id="UP000824890"/>
    </source>
</evidence>
<comment type="caution">
    <text evidence="1">The sequence shown here is derived from an EMBL/GenBank/DDBJ whole genome shotgun (WGS) entry which is preliminary data.</text>
</comment>
<evidence type="ECO:0000313" key="1">
    <source>
        <dbReference type="EMBL" id="KAH0871061.1"/>
    </source>
</evidence>
<gene>
    <name evidence="1" type="ORF">HID58_078083</name>
</gene>
<sequence length="218" mass="23918">IEIDEGTLSWRLLIGPPINCLSLLRRDSRKVDSFSTSPSSLSNLSDFEANLVVCLEPCVSVPSLVVSLSSLVVSLSSLVVSLSKQARLSLENLDFSVFSLSNLGDSEANLIVCLEPRRLCPEPRRLCPEPRRLSVEPRRLSLEASSSLSRKSRRLSRSSASLNQISSSLSRVSSLSRTSSSLFRTSSSLSRTLYGISSRSPYRVEDVLGRKVENKAKT</sequence>
<keyword evidence="2" id="KW-1185">Reference proteome</keyword>
<dbReference type="Proteomes" id="UP000824890">
    <property type="component" value="Unassembled WGS sequence"/>
</dbReference>
<dbReference type="EMBL" id="JAGKQM010000017">
    <property type="protein sequence ID" value="KAH0871061.1"/>
    <property type="molecule type" value="Genomic_DNA"/>
</dbReference>
<proteinExistence type="predicted"/>
<name>A0ABQ7YTP5_BRANA</name>
<feature type="non-terminal residue" evidence="1">
    <location>
        <position position="1"/>
    </location>
</feature>
<organism evidence="1 2">
    <name type="scientific">Brassica napus</name>
    <name type="common">Rape</name>
    <dbReference type="NCBI Taxonomy" id="3708"/>
    <lineage>
        <taxon>Eukaryota</taxon>
        <taxon>Viridiplantae</taxon>
        <taxon>Streptophyta</taxon>
        <taxon>Embryophyta</taxon>
        <taxon>Tracheophyta</taxon>
        <taxon>Spermatophyta</taxon>
        <taxon>Magnoliopsida</taxon>
        <taxon>eudicotyledons</taxon>
        <taxon>Gunneridae</taxon>
        <taxon>Pentapetalae</taxon>
        <taxon>rosids</taxon>
        <taxon>malvids</taxon>
        <taxon>Brassicales</taxon>
        <taxon>Brassicaceae</taxon>
        <taxon>Brassiceae</taxon>
        <taxon>Brassica</taxon>
    </lineage>
</organism>
<accession>A0ABQ7YTP5</accession>
<reference evidence="1 2" key="1">
    <citation type="submission" date="2021-05" db="EMBL/GenBank/DDBJ databases">
        <title>Genome Assembly of Synthetic Allotetraploid Brassica napus Reveals Homoeologous Exchanges between Subgenomes.</title>
        <authorList>
            <person name="Davis J.T."/>
        </authorList>
    </citation>
    <scope>NUCLEOTIDE SEQUENCE [LARGE SCALE GENOMIC DNA]</scope>
    <source>
        <strain evidence="2">cv. Da-Ae</strain>
        <tissue evidence="1">Seedling</tissue>
    </source>
</reference>
<protein>
    <submittedName>
        <fullName evidence="1">Uncharacterized protein</fullName>
    </submittedName>
</protein>